<dbReference type="Proteomes" id="UP000093226">
    <property type="component" value="Unassembled WGS sequence"/>
</dbReference>
<dbReference type="EMBL" id="LVEO01000024">
    <property type="protein sequence ID" value="OCB69825.1"/>
    <property type="molecule type" value="Genomic_DNA"/>
</dbReference>
<dbReference type="SUPFAM" id="SSF52540">
    <property type="entry name" value="P-loop containing nucleoside triphosphate hydrolases"/>
    <property type="match status" value="1"/>
</dbReference>
<dbReference type="Gene3D" id="3.40.50.300">
    <property type="entry name" value="P-loop containing nucleotide triphosphate hydrolases"/>
    <property type="match status" value="2"/>
</dbReference>
<dbReference type="PANTHER" id="PTHR11070:SF2">
    <property type="entry name" value="ATP-DEPENDENT DNA HELICASE SRS2"/>
    <property type="match status" value="1"/>
</dbReference>
<dbReference type="RefSeq" id="WP_066329099.1">
    <property type="nucleotide sequence ID" value="NZ_BJVF01000008.1"/>
</dbReference>
<dbReference type="GO" id="GO:0043138">
    <property type="term" value="F:3'-5' DNA helicase activity"/>
    <property type="evidence" value="ECO:0007669"/>
    <property type="project" value="TreeGrafter"/>
</dbReference>
<name>A0A1B9DJE9_9FLAO</name>
<sequence>MKINSREKTYKHNSQAFSFIEHLKSHEADLKLGESSLYYDFPIFKDFDGDLLVSQLLVISKKLGIIILSFDNIESSDNKLETIENLEQLQSIIFSRLLRNRSLRNSTTTLKFDLNTIVFNSDISKTFEFEGVKCISNFTDLNAYFLELNSQSEIEDSLYTELLSTIEGSKGIIKPKERGNISDDKKKGYVATEIEREISTFDEFQKKAYINEIIGPERIRGLAGSGKTVVLALKAALTHLRNPDANIAYTFYTKSLYQHIQRLITRFYRQYDDKDPDWNKLKIIHAWGSNTNSGIYHEACEVNKIPFLSFSDANFKKPGNAFDFACSTALENDISEIYDYIFIDEGQDFPESFIKLCLSLCKNGRIVWAYDELQTIFQTKTPSIESVLAGSKYQGLEEDIILYKCYRNPREILVTAHAIGFGFYNEIVQIIKEKEYWHDIGYQVTEGDFNIGDNIKIERPKQNSLETISKHFSKNEIIQVEAFDDYGKEIIFCCENILNDIKDGLLPEDILVIVVDDRNAKKYLNDIHKVLSENNVKCNNIHSDKFSIKDFSINNHVTLSTIHKAKGNEAYSVYVVGIDALYSLKPSVRERNLMFTALTRAKGWVKISGIGESAKRWKVEIDKAISISPNIEFTYSKEVERALKRDIIETAERKSKQSKILDELLAEMTPEEIMLFLEQRKVKKKL</sequence>
<dbReference type="PANTHER" id="PTHR11070">
    <property type="entry name" value="UVRD / RECB / PCRA DNA HELICASE FAMILY MEMBER"/>
    <property type="match status" value="1"/>
</dbReference>
<evidence type="ECO:0000256" key="1">
    <source>
        <dbReference type="ARBA" id="ARBA00034923"/>
    </source>
</evidence>
<reference evidence="6" key="1">
    <citation type="submission" date="2016-03" db="EMBL/GenBank/DDBJ databases">
        <title>Draft genome sequence of Paenibacillus glacialis DSM 22343.</title>
        <authorList>
            <person name="Shin S.-K."/>
            <person name="Yi H."/>
        </authorList>
    </citation>
    <scope>NUCLEOTIDE SEQUENCE [LARGE SCALE GENOMIC DNA]</scope>
    <source>
        <strain evidence="6">NBRC 105008</strain>
    </source>
</reference>
<reference evidence="3 8" key="4">
    <citation type="submission" date="2019-07" db="EMBL/GenBank/DDBJ databases">
        <title>Whole genome shotgun sequence of Flavobacterium glycines NBRC 105008.</title>
        <authorList>
            <person name="Hosoyama A."/>
            <person name="Uohara A."/>
            <person name="Ohji S."/>
            <person name="Ichikawa N."/>
        </authorList>
    </citation>
    <scope>NUCLEOTIDE SEQUENCE [LARGE SCALE GENOMIC DNA]</scope>
    <source>
        <strain evidence="3 8">NBRC 105008</strain>
    </source>
</reference>
<comment type="caution">
    <text evidence="4">The sequence shown here is derived from an EMBL/GenBank/DDBJ whole genome shotgun (WGS) entry which is preliminary data.</text>
</comment>
<proteinExistence type="predicted"/>
<dbReference type="GO" id="GO:0003677">
    <property type="term" value="F:DNA binding"/>
    <property type="evidence" value="ECO:0007669"/>
    <property type="project" value="InterPro"/>
</dbReference>
<evidence type="ECO:0000313" key="7">
    <source>
        <dbReference type="Proteomes" id="UP000182367"/>
    </source>
</evidence>
<keyword evidence="5" id="KW-0378">Hydrolase</keyword>
<dbReference type="GO" id="GO:0005524">
    <property type="term" value="F:ATP binding"/>
    <property type="evidence" value="ECO:0007669"/>
    <property type="project" value="InterPro"/>
</dbReference>
<dbReference type="Pfam" id="PF13538">
    <property type="entry name" value="UvrD_C_2"/>
    <property type="match status" value="1"/>
</dbReference>
<reference evidence="5 7" key="3">
    <citation type="submission" date="2016-10" db="EMBL/GenBank/DDBJ databases">
        <authorList>
            <person name="Varghese N."/>
            <person name="Submissions S."/>
        </authorList>
    </citation>
    <scope>NUCLEOTIDE SEQUENCE [LARGE SCALE GENOMIC DNA]</scope>
    <source>
        <strain evidence="5 7">Gm-149</strain>
    </source>
</reference>
<evidence type="ECO:0000259" key="2">
    <source>
        <dbReference type="Pfam" id="PF13538"/>
    </source>
</evidence>
<dbReference type="Proteomes" id="UP000182367">
    <property type="component" value="Unassembled WGS sequence"/>
</dbReference>
<evidence type="ECO:0000313" key="8">
    <source>
        <dbReference type="Proteomes" id="UP000321579"/>
    </source>
</evidence>
<dbReference type="InterPro" id="IPR027785">
    <property type="entry name" value="UvrD-like_helicase_C"/>
</dbReference>
<dbReference type="GO" id="GO:0000725">
    <property type="term" value="P:recombinational repair"/>
    <property type="evidence" value="ECO:0007669"/>
    <property type="project" value="TreeGrafter"/>
</dbReference>
<dbReference type="EMBL" id="FNEO01000008">
    <property type="protein sequence ID" value="SDJ90305.1"/>
    <property type="molecule type" value="Genomic_DNA"/>
</dbReference>
<keyword evidence="5" id="KW-0347">Helicase</keyword>
<dbReference type="Proteomes" id="UP000321579">
    <property type="component" value="Unassembled WGS sequence"/>
</dbReference>
<dbReference type="AlphaFoldDB" id="A0A1B9DJE9"/>
<reference evidence="4" key="2">
    <citation type="submission" date="2016-03" db="EMBL/GenBank/DDBJ databases">
        <authorList>
            <person name="Ploux O."/>
        </authorList>
    </citation>
    <scope>NUCLEOTIDE SEQUENCE</scope>
    <source>
        <strain evidence="4">NBRC 105008</strain>
    </source>
</reference>
<dbReference type="EMBL" id="BJVF01000008">
    <property type="protein sequence ID" value="GEL12063.1"/>
    <property type="molecule type" value="Genomic_DNA"/>
</dbReference>
<evidence type="ECO:0000313" key="6">
    <source>
        <dbReference type="Proteomes" id="UP000093226"/>
    </source>
</evidence>
<dbReference type="InterPro" id="IPR027417">
    <property type="entry name" value="P-loop_NTPase"/>
</dbReference>
<keyword evidence="5" id="KW-0067">ATP-binding</keyword>
<keyword evidence="7" id="KW-1185">Reference proteome</keyword>
<accession>A0A1B9DJE9</accession>
<evidence type="ECO:0000313" key="5">
    <source>
        <dbReference type="EMBL" id="SDJ90305.1"/>
    </source>
</evidence>
<organism evidence="4 6">
    <name type="scientific">Flavobacterium glycines</name>
    <dbReference type="NCBI Taxonomy" id="551990"/>
    <lineage>
        <taxon>Bacteria</taxon>
        <taxon>Pseudomonadati</taxon>
        <taxon>Bacteroidota</taxon>
        <taxon>Flavobacteriia</taxon>
        <taxon>Flavobacteriales</taxon>
        <taxon>Flavobacteriaceae</taxon>
        <taxon>Flavobacterium</taxon>
    </lineage>
</organism>
<dbReference type="OrthoDB" id="9787585at2"/>
<evidence type="ECO:0000313" key="3">
    <source>
        <dbReference type="EMBL" id="GEL12063.1"/>
    </source>
</evidence>
<gene>
    <name evidence="4" type="ORF">FBGL_13000</name>
    <name evidence="3" type="ORF">FGL01_28020</name>
    <name evidence="5" type="ORF">SAMN05192550_2972</name>
</gene>
<keyword evidence="5" id="KW-0547">Nucleotide-binding</keyword>
<evidence type="ECO:0000313" key="4">
    <source>
        <dbReference type="EMBL" id="OCB69825.1"/>
    </source>
</evidence>
<feature type="domain" description="UvrD-like helicase C-terminal" evidence="2">
    <location>
        <begin position="556"/>
        <end position="605"/>
    </location>
</feature>
<dbReference type="InterPro" id="IPR000212">
    <property type="entry name" value="DNA_helicase_UvrD/REP"/>
</dbReference>
<protein>
    <recommendedName>
        <fullName evidence="1">DNA 3'-5' helicase II</fullName>
    </recommendedName>
</protein>